<dbReference type="InterPro" id="IPR002347">
    <property type="entry name" value="SDR_fam"/>
</dbReference>
<evidence type="ECO:0000256" key="3">
    <source>
        <dbReference type="ARBA" id="ARBA00023002"/>
    </source>
</evidence>
<reference evidence="4" key="1">
    <citation type="journal article" date="2023" name="Mol. Phylogenet. Evol.">
        <title>Genome-scale phylogeny and comparative genomics of the fungal order Sordariales.</title>
        <authorList>
            <person name="Hensen N."/>
            <person name="Bonometti L."/>
            <person name="Westerberg I."/>
            <person name="Brannstrom I.O."/>
            <person name="Guillou S."/>
            <person name="Cros-Aarteil S."/>
            <person name="Calhoun S."/>
            <person name="Haridas S."/>
            <person name="Kuo A."/>
            <person name="Mondo S."/>
            <person name="Pangilinan J."/>
            <person name="Riley R."/>
            <person name="LaButti K."/>
            <person name="Andreopoulos B."/>
            <person name="Lipzen A."/>
            <person name="Chen C."/>
            <person name="Yan M."/>
            <person name="Daum C."/>
            <person name="Ng V."/>
            <person name="Clum A."/>
            <person name="Steindorff A."/>
            <person name="Ohm R.A."/>
            <person name="Martin F."/>
            <person name="Silar P."/>
            <person name="Natvig D.O."/>
            <person name="Lalanne C."/>
            <person name="Gautier V."/>
            <person name="Ament-Velasquez S.L."/>
            <person name="Kruys A."/>
            <person name="Hutchinson M.I."/>
            <person name="Powell A.J."/>
            <person name="Barry K."/>
            <person name="Miller A.N."/>
            <person name="Grigoriev I.V."/>
            <person name="Debuchy R."/>
            <person name="Gladieux P."/>
            <person name="Hiltunen Thoren M."/>
            <person name="Johannesson H."/>
        </authorList>
    </citation>
    <scope>NUCLEOTIDE SEQUENCE</scope>
    <source>
        <strain evidence="4">PSN324</strain>
    </source>
</reference>
<comment type="similarity">
    <text evidence="1">Belongs to the short-chain dehydrogenases/reductases (SDR) family.</text>
</comment>
<dbReference type="PROSITE" id="PS00061">
    <property type="entry name" value="ADH_SHORT"/>
    <property type="match status" value="1"/>
</dbReference>
<dbReference type="SUPFAM" id="SSF51735">
    <property type="entry name" value="NAD(P)-binding Rossmann-fold domains"/>
    <property type="match status" value="1"/>
</dbReference>
<proteinExistence type="inferred from homology"/>
<keyword evidence="2" id="KW-0521">NADP</keyword>
<dbReference type="PANTHER" id="PTHR43669:SF11">
    <property type="entry name" value="SHORT-CHAIN DEHYDROGENASE_OXIDOREDUCTASE"/>
    <property type="match status" value="1"/>
</dbReference>
<dbReference type="InterPro" id="IPR036291">
    <property type="entry name" value="NAD(P)-bd_dom_sf"/>
</dbReference>
<evidence type="ECO:0000256" key="1">
    <source>
        <dbReference type="ARBA" id="ARBA00006484"/>
    </source>
</evidence>
<dbReference type="PANTHER" id="PTHR43669">
    <property type="entry name" value="5-KETO-D-GLUCONATE 5-REDUCTASE"/>
    <property type="match status" value="1"/>
</dbReference>
<evidence type="ECO:0000313" key="5">
    <source>
        <dbReference type="Proteomes" id="UP001321749"/>
    </source>
</evidence>
<dbReference type="GO" id="GO:0016491">
    <property type="term" value="F:oxidoreductase activity"/>
    <property type="evidence" value="ECO:0007669"/>
    <property type="project" value="UniProtKB-KW"/>
</dbReference>
<dbReference type="Proteomes" id="UP001321749">
    <property type="component" value="Unassembled WGS sequence"/>
</dbReference>
<evidence type="ECO:0000313" key="4">
    <source>
        <dbReference type="EMBL" id="KAK4458638.1"/>
    </source>
</evidence>
<dbReference type="PRINTS" id="PR00081">
    <property type="entry name" value="GDHRDH"/>
</dbReference>
<organism evidence="4 5">
    <name type="scientific">Cladorrhinum samala</name>
    <dbReference type="NCBI Taxonomy" id="585594"/>
    <lineage>
        <taxon>Eukaryota</taxon>
        <taxon>Fungi</taxon>
        <taxon>Dikarya</taxon>
        <taxon>Ascomycota</taxon>
        <taxon>Pezizomycotina</taxon>
        <taxon>Sordariomycetes</taxon>
        <taxon>Sordariomycetidae</taxon>
        <taxon>Sordariales</taxon>
        <taxon>Podosporaceae</taxon>
        <taxon>Cladorrhinum</taxon>
    </lineage>
</organism>
<comment type="caution">
    <text evidence="4">The sequence shown here is derived from an EMBL/GenBank/DDBJ whole genome shotgun (WGS) entry which is preliminary data.</text>
</comment>
<keyword evidence="5" id="KW-1185">Reference proteome</keyword>
<reference evidence="4" key="2">
    <citation type="submission" date="2023-06" db="EMBL/GenBank/DDBJ databases">
        <authorList>
            <consortium name="Lawrence Berkeley National Laboratory"/>
            <person name="Mondo S.J."/>
            <person name="Hensen N."/>
            <person name="Bonometti L."/>
            <person name="Westerberg I."/>
            <person name="Brannstrom I.O."/>
            <person name="Guillou S."/>
            <person name="Cros-Aarteil S."/>
            <person name="Calhoun S."/>
            <person name="Haridas S."/>
            <person name="Kuo A."/>
            <person name="Pangilinan J."/>
            <person name="Riley R."/>
            <person name="Labutti K."/>
            <person name="Andreopoulos B."/>
            <person name="Lipzen A."/>
            <person name="Chen C."/>
            <person name="Yanf M."/>
            <person name="Daum C."/>
            <person name="Ng V."/>
            <person name="Clum A."/>
            <person name="Steindorff A."/>
            <person name="Ohm R."/>
            <person name="Martin F."/>
            <person name="Silar P."/>
            <person name="Natvig D."/>
            <person name="Lalanne C."/>
            <person name="Gautier V."/>
            <person name="Ament-Velasquez S.L."/>
            <person name="Kruys A."/>
            <person name="Hutchinson M.I."/>
            <person name="Powell A.J."/>
            <person name="Barry K."/>
            <person name="Miller A.N."/>
            <person name="Grigoriev I.V."/>
            <person name="Debuchy R."/>
            <person name="Gladieux P."/>
            <person name="Thoren M.H."/>
            <person name="Johannesson H."/>
        </authorList>
    </citation>
    <scope>NUCLEOTIDE SEQUENCE</scope>
    <source>
        <strain evidence="4">PSN324</strain>
    </source>
</reference>
<dbReference type="AlphaFoldDB" id="A0AAV9HG85"/>
<dbReference type="Pfam" id="PF00106">
    <property type="entry name" value="adh_short"/>
    <property type="match status" value="1"/>
</dbReference>
<dbReference type="EMBL" id="MU865061">
    <property type="protein sequence ID" value="KAK4458638.1"/>
    <property type="molecule type" value="Genomic_DNA"/>
</dbReference>
<name>A0AAV9HG85_9PEZI</name>
<protein>
    <submittedName>
        <fullName evidence="4">Dehydrogenase</fullName>
    </submittedName>
</protein>
<evidence type="ECO:0000256" key="2">
    <source>
        <dbReference type="ARBA" id="ARBA00022857"/>
    </source>
</evidence>
<accession>A0AAV9HG85</accession>
<dbReference type="Gene3D" id="3.40.50.720">
    <property type="entry name" value="NAD(P)-binding Rossmann-like Domain"/>
    <property type="match status" value="1"/>
</dbReference>
<sequence>MSFPYKTVLITGATSGIGLALAERMIEAGIFVIAVGRRQDRLDELASKHGRDKIATEAFDVSKLDALPAWASRMTSTYPSLDCIFLNAGFQRSVNFTSGAAEPPSARELSLLTEEMTTNYLSPLHTLTLFLPHLISLAPNPAAVVLVSSGLSITPLPRCPNYSATKAALHSLAWSLRCQLQGGDNTKHVRVVEILPPAVKTELHSRQEDLVREGKGDFGVELDEYIDETWKGLTDGEEEIMHSSLRGNLGEVEKERKGKWEAFVRHVRDSGLKF</sequence>
<dbReference type="InterPro" id="IPR020904">
    <property type="entry name" value="Sc_DH/Rdtase_CS"/>
</dbReference>
<gene>
    <name evidence="4" type="ORF">QBC42DRAFT_300092</name>
</gene>
<keyword evidence="3" id="KW-0560">Oxidoreductase</keyword>